<keyword evidence="1" id="KW-0863">Zinc-finger</keyword>
<dbReference type="OrthoDB" id="2517495at2759"/>
<dbReference type="GO" id="GO:0008270">
    <property type="term" value="F:zinc ion binding"/>
    <property type="evidence" value="ECO:0007669"/>
    <property type="project" value="UniProtKB-KW"/>
</dbReference>
<accession>A0A5B0MTQ5</accession>
<keyword evidence="1" id="KW-0862">Zinc</keyword>
<dbReference type="PROSITE" id="PS50966">
    <property type="entry name" value="ZF_SWIM"/>
    <property type="match status" value="1"/>
</dbReference>
<dbReference type="AlphaFoldDB" id="A0A5B0MTQ5"/>
<reference evidence="3 4" key="1">
    <citation type="submission" date="2019-05" db="EMBL/GenBank/DDBJ databases">
        <title>Emergence of the Ug99 lineage of the wheat stem rust pathogen through somatic hybridization.</title>
        <authorList>
            <person name="Li F."/>
            <person name="Upadhyaya N.M."/>
            <person name="Sperschneider J."/>
            <person name="Matny O."/>
            <person name="Nguyen-Phuc H."/>
            <person name="Mago R."/>
            <person name="Raley C."/>
            <person name="Miller M.E."/>
            <person name="Silverstein K.A.T."/>
            <person name="Henningsen E."/>
            <person name="Hirsch C.D."/>
            <person name="Visser B."/>
            <person name="Pretorius Z.A."/>
            <person name="Steffenson B.J."/>
            <person name="Schwessinger B."/>
            <person name="Dodds P.N."/>
            <person name="Figueroa M."/>
        </authorList>
    </citation>
    <scope>NUCLEOTIDE SEQUENCE [LARGE SCALE GENOMIC DNA]</scope>
    <source>
        <strain evidence="3">21-0</strain>
    </source>
</reference>
<keyword evidence="4" id="KW-1185">Reference proteome</keyword>
<evidence type="ECO:0000313" key="4">
    <source>
        <dbReference type="Proteomes" id="UP000324748"/>
    </source>
</evidence>
<evidence type="ECO:0000256" key="1">
    <source>
        <dbReference type="PROSITE-ProRule" id="PRU00325"/>
    </source>
</evidence>
<feature type="domain" description="SWIM-type" evidence="2">
    <location>
        <begin position="26"/>
        <end position="67"/>
    </location>
</feature>
<dbReference type="EMBL" id="VSWC01000132">
    <property type="protein sequence ID" value="KAA1079793.1"/>
    <property type="molecule type" value="Genomic_DNA"/>
</dbReference>
<comment type="caution">
    <text evidence="3">The sequence shown here is derived from an EMBL/GenBank/DDBJ whole genome shotgun (WGS) entry which is preliminary data.</text>
</comment>
<protein>
    <recommendedName>
        <fullName evidence="2">SWIM-type domain-containing protein</fullName>
    </recommendedName>
</protein>
<sequence length="272" mass="30720">MHMYSLSDLRIQFRVDSFSNPTHGTYLVVFRRGSTGSKSQIISCTCPHFSRVGSGCKHMFFLAKEMQWLVVEINSSALMIDGQLIAGPAVPIIDIEPESEIVPQPSADEDTDELEEPGEWAEPYGIRHMRESSLRALNEINDVLKYIKNRRLLAQNSSALLMNKLKEDSEWLCQFVEERCEGVQITNRLVVAGVQDTGSLTSAEVHDLIGLLVEAAWSGVRRTIDLLKKKKHKIQVDRKCSRESMESFKEKCWSALGMFKEGCGQPSDKQVR</sequence>
<gene>
    <name evidence="3" type="ORF">PGT21_024417</name>
</gene>
<dbReference type="InterPro" id="IPR007527">
    <property type="entry name" value="Znf_SWIM"/>
</dbReference>
<dbReference type="Proteomes" id="UP000324748">
    <property type="component" value="Unassembled WGS sequence"/>
</dbReference>
<proteinExistence type="predicted"/>
<organism evidence="3 4">
    <name type="scientific">Puccinia graminis f. sp. tritici</name>
    <dbReference type="NCBI Taxonomy" id="56615"/>
    <lineage>
        <taxon>Eukaryota</taxon>
        <taxon>Fungi</taxon>
        <taxon>Dikarya</taxon>
        <taxon>Basidiomycota</taxon>
        <taxon>Pucciniomycotina</taxon>
        <taxon>Pucciniomycetes</taxon>
        <taxon>Pucciniales</taxon>
        <taxon>Pucciniaceae</taxon>
        <taxon>Puccinia</taxon>
    </lineage>
</organism>
<keyword evidence="1" id="KW-0479">Metal-binding</keyword>
<evidence type="ECO:0000259" key="2">
    <source>
        <dbReference type="PROSITE" id="PS50966"/>
    </source>
</evidence>
<name>A0A5B0MTQ5_PUCGR</name>
<evidence type="ECO:0000313" key="3">
    <source>
        <dbReference type="EMBL" id="KAA1079793.1"/>
    </source>
</evidence>